<evidence type="ECO:0000256" key="2">
    <source>
        <dbReference type="PROSITE-ProRule" id="PRU00221"/>
    </source>
</evidence>
<dbReference type="InterPro" id="IPR015943">
    <property type="entry name" value="WD40/YVTN_repeat-like_dom_sf"/>
</dbReference>
<proteinExistence type="predicted"/>
<dbReference type="InterPro" id="IPR001680">
    <property type="entry name" value="WD40_rpt"/>
</dbReference>
<keyword evidence="1" id="KW-0677">Repeat</keyword>
<sequence>MHYRGILLHIDQELLSIDQKTVLSRLPIATGASFDSLAEEHNPTCLPDTRVDLLRQIHEWAKDPCAKPIYWLNGMAGTGKSTISRTVARCFAVSGHLGGSFFFKRGETDRGSVSKFFTTVAAQLAEREPAIAPHIKAAIDADPNIAGKAARDQFDKLIVQPLSDILPGARRFVTLVLVVDALDECERDEDVKLMIHLFSRTKDLQFPKLRILVTSRPELPIRLGFTAVKGAYQDLVLHEIQSGIIEHDISAFLEHELAKIKIEYNSSVSADRQLPSDWPGEGNIQLLVEMAIPLFIFAATVCRFLADRKCGNPNKQLKEVLQFQRESQLSQLDATYLPVLNRLIEGLADRQRDRVIQRFRRIVGSIVVLGSPLPISALERLLDLQKETIDDQLDLLHSVLSIPSSDQSPVRMLHLSFRDFLVDPEKRDKHLFWVDEKRVHHQLAMHCLRVMDKHLGTDMCKLVQPGTSRATVSPKHIDLCIPSEVQYACLYWVYHMQQAELLIDDDGPVYAFLLQYFPHWLEALSLIGRTSDCLSILKVLQSTLMLNGDGKLGDFLHDALRFILAHKSVIDSTPLQIYSSVLAFTPKHSTVRKAFFQDNQIPQWISLTPEPEDNWDQCQQVLEGHTGSVSSVAFSPDSSLVASASRDETVRLWRIEDGACIQELKGHTDSVSSVAFSPDSSLVASASRDKTVRLWRIEDGACIQELKGHTG</sequence>
<dbReference type="SMART" id="SM00320">
    <property type="entry name" value="WD40"/>
    <property type="match status" value="2"/>
</dbReference>
<gene>
    <name evidence="4" type="ORF">EDB81DRAFT_670969</name>
</gene>
<feature type="repeat" description="WD" evidence="2">
    <location>
        <begin position="664"/>
        <end position="705"/>
    </location>
</feature>
<dbReference type="Pfam" id="PF24883">
    <property type="entry name" value="NPHP3_N"/>
    <property type="match status" value="1"/>
</dbReference>
<dbReference type="Gene3D" id="3.40.50.300">
    <property type="entry name" value="P-loop containing nucleotide triphosphate hydrolases"/>
    <property type="match status" value="1"/>
</dbReference>
<dbReference type="InterPro" id="IPR056884">
    <property type="entry name" value="NPHP3-like_N"/>
</dbReference>
<dbReference type="PANTHER" id="PTHR10039">
    <property type="entry name" value="AMELOGENIN"/>
    <property type="match status" value="1"/>
</dbReference>
<feature type="non-terminal residue" evidence="4">
    <location>
        <position position="711"/>
    </location>
</feature>
<evidence type="ECO:0000313" key="5">
    <source>
        <dbReference type="Proteomes" id="UP000738349"/>
    </source>
</evidence>
<evidence type="ECO:0000313" key="4">
    <source>
        <dbReference type="EMBL" id="KAH7112412.1"/>
    </source>
</evidence>
<dbReference type="PANTHER" id="PTHR10039:SF17">
    <property type="entry name" value="FUNGAL STAND N-TERMINAL GOODBYE DOMAIN-CONTAINING PROTEIN-RELATED"/>
    <property type="match status" value="1"/>
</dbReference>
<protein>
    <recommendedName>
        <fullName evidence="3">Nephrocystin 3-like N-terminal domain-containing protein</fullName>
    </recommendedName>
</protein>
<dbReference type="AlphaFoldDB" id="A0A9P9IA31"/>
<dbReference type="SUPFAM" id="SSF50978">
    <property type="entry name" value="WD40 repeat-like"/>
    <property type="match status" value="1"/>
</dbReference>
<dbReference type="PROSITE" id="PS50082">
    <property type="entry name" value="WD_REPEATS_2"/>
    <property type="match status" value="2"/>
</dbReference>
<dbReference type="Pfam" id="PF00400">
    <property type="entry name" value="WD40"/>
    <property type="match status" value="2"/>
</dbReference>
<reference evidence="4" key="1">
    <citation type="journal article" date="2021" name="Nat. Commun.">
        <title>Genetic determinants of endophytism in the Arabidopsis root mycobiome.</title>
        <authorList>
            <person name="Mesny F."/>
            <person name="Miyauchi S."/>
            <person name="Thiergart T."/>
            <person name="Pickel B."/>
            <person name="Atanasova L."/>
            <person name="Karlsson M."/>
            <person name="Huettel B."/>
            <person name="Barry K.W."/>
            <person name="Haridas S."/>
            <person name="Chen C."/>
            <person name="Bauer D."/>
            <person name="Andreopoulos W."/>
            <person name="Pangilinan J."/>
            <person name="LaButti K."/>
            <person name="Riley R."/>
            <person name="Lipzen A."/>
            <person name="Clum A."/>
            <person name="Drula E."/>
            <person name="Henrissat B."/>
            <person name="Kohler A."/>
            <person name="Grigoriev I.V."/>
            <person name="Martin F.M."/>
            <person name="Hacquard S."/>
        </authorList>
    </citation>
    <scope>NUCLEOTIDE SEQUENCE</scope>
    <source>
        <strain evidence="4">MPI-CAGE-AT-0147</strain>
    </source>
</reference>
<dbReference type="EMBL" id="JAGMUV010000038">
    <property type="protein sequence ID" value="KAH7112412.1"/>
    <property type="molecule type" value="Genomic_DNA"/>
</dbReference>
<dbReference type="PROSITE" id="PS50294">
    <property type="entry name" value="WD_REPEATS_REGION"/>
    <property type="match status" value="2"/>
</dbReference>
<dbReference type="Proteomes" id="UP000738349">
    <property type="component" value="Unassembled WGS sequence"/>
</dbReference>
<evidence type="ECO:0000259" key="3">
    <source>
        <dbReference type="Pfam" id="PF24883"/>
    </source>
</evidence>
<organism evidence="4 5">
    <name type="scientific">Dactylonectria macrodidyma</name>
    <dbReference type="NCBI Taxonomy" id="307937"/>
    <lineage>
        <taxon>Eukaryota</taxon>
        <taxon>Fungi</taxon>
        <taxon>Dikarya</taxon>
        <taxon>Ascomycota</taxon>
        <taxon>Pezizomycotina</taxon>
        <taxon>Sordariomycetes</taxon>
        <taxon>Hypocreomycetidae</taxon>
        <taxon>Hypocreales</taxon>
        <taxon>Nectriaceae</taxon>
        <taxon>Dactylonectria</taxon>
    </lineage>
</organism>
<name>A0A9P9IA31_9HYPO</name>
<comment type="caution">
    <text evidence="4">The sequence shown here is derived from an EMBL/GenBank/DDBJ whole genome shotgun (WGS) entry which is preliminary data.</text>
</comment>
<feature type="repeat" description="WD" evidence="2">
    <location>
        <begin position="622"/>
        <end position="663"/>
    </location>
</feature>
<feature type="domain" description="Nephrocystin 3-like N-terminal" evidence="3">
    <location>
        <begin position="56"/>
        <end position="216"/>
    </location>
</feature>
<dbReference type="Gene3D" id="2.130.10.10">
    <property type="entry name" value="YVTN repeat-like/Quinoprotein amine dehydrogenase"/>
    <property type="match status" value="1"/>
</dbReference>
<evidence type="ECO:0000256" key="1">
    <source>
        <dbReference type="ARBA" id="ARBA00022737"/>
    </source>
</evidence>
<dbReference type="OrthoDB" id="538223at2759"/>
<keyword evidence="5" id="KW-1185">Reference proteome</keyword>
<dbReference type="InterPro" id="IPR036322">
    <property type="entry name" value="WD40_repeat_dom_sf"/>
</dbReference>
<dbReference type="SUPFAM" id="SSF52540">
    <property type="entry name" value="P-loop containing nucleoside triphosphate hydrolases"/>
    <property type="match status" value="1"/>
</dbReference>
<keyword evidence="2" id="KW-0853">WD repeat</keyword>
<accession>A0A9P9IA31</accession>
<dbReference type="InterPro" id="IPR027417">
    <property type="entry name" value="P-loop_NTPase"/>
</dbReference>